<keyword evidence="2" id="KW-1185">Reference proteome</keyword>
<name>E0DFD3_9CORY</name>
<proteinExistence type="predicted"/>
<dbReference type="Proteomes" id="UP000004218">
    <property type="component" value="Unassembled WGS sequence"/>
</dbReference>
<protein>
    <submittedName>
        <fullName evidence="1">Uncharacterized protein</fullName>
    </submittedName>
</protein>
<evidence type="ECO:0000313" key="1">
    <source>
        <dbReference type="EMBL" id="EFM48614.1"/>
    </source>
</evidence>
<sequence length="43" mass="4771">MVGAASLGFRKLIGAKNMRVWVICEDLLGGYLLPCLVDMPKYK</sequence>
<comment type="caution">
    <text evidence="1">The sequence shown here is derived from an EMBL/GenBank/DDBJ whole genome shotgun (WGS) entry which is preliminary data.</text>
</comment>
<organism evidence="1 2">
    <name type="scientific">Corynebacterium matruchotii ATCC 14266</name>
    <dbReference type="NCBI Taxonomy" id="553207"/>
    <lineage>
        <taxon>Bacteria</taxon>
        <taxon>Bacillati</taxon>
        <taxon>Actinomycetota</taxon>
        <taxon>Actinomycetes</taxon>
        <taxon>Mycobacteriales</taxon>
        <taxon>Corynebacteriaceae</taxon>
        <taxon>Corynebacterium</taxon>
    </lineage>
</organism>
<gene>
    <name evidence="1" type="ORF">HMPREF0299_6577</name>
</gene>
<reference evidence="1" key="1">
    <citation type="submission" date="2010-08" db="EMBL/GenBank/DDBJ databases">
        <authorList>
            <person name="Harkins D.M."/>
            <person name="Madupu R."/>
            <person name="Durkin A.S."/>
            <person name="Torralba M."/>
            <person name="Methe B."/>
            <person name="Sutton G.G."/>
            <person name="Nelson K.E."/>
        </authorList>
    </citation>
    <scope>NUCLEOTIDE SEQUENCE [LARGE SCALE GENOMIC DNA]</scope>
    <source>
        <strain evidence="1">ATCC 14266</strain>
    </source>
</reference>
<accession>E0DFD3</accession>
<evidence type="ECO:0000313" key="2">
    <source>
        <dbReference type="Proteomes" id="UP000004218"/>
    </source>
</evidence>
<dbReference type="EMBL" id="ACSH02000005">
    <property type="protein sequence ID" value="EFM48614.1"/>
    <property type="molecule type" value="Genomic_DNA"/>
</dbReference>
<dbReference type="AlphaFoldDB" id="E0DFD3"/>
<dbReference type="STRING" id="553207.HMPREF0299_6577"/>